<name>A0A6C0JRW8_9ZZZZ</name>
<sequence>MVLAVRSNRLGLFTRVLLRRYASKSPKKLNLISLFFNNEMITEKLPRIFYVGYRIDNNGMYEKNTDICFYKEAASVDSETKIVVTYSVVRVGTPLKNDSKDGIIGAIFSVNRHPCRWDEISTTNYSFNYPSTNSTRVRPTEPTVQRFFSGTITYINGSSSQKTEIKN</sequence>
<dbReference type="AlphaFoldDB" id="A0A6C0JRW8"/>
<organism evidence="1">
    <name type="scientific">viral metagenome</name>
    <dbReference type="NCBI Taxonomy" id="1070528"/>
    <lineage>
        <taxon>unclassified sequences</taxon>
        <taxon>metagenomes</taxon>
        <taxon>organismal metagenomes</taxon>
    </lineage>
</organism>
<dbReference type="EMBL" id="MN740697">
    <property type="protein sequence ID" value="QHU08505.1"/>
    <property type="molecule type" value="Genomic_DNA"/>
</dbReference>
<accession>A0A6C0JRW8</accession>
<evidence type="ECO:0000313" key="1">
    <source>
        <dbReference type="EMBL" id="QHU08505.1"/>
    </source>
</evidence>
<protein>
    <submittedName>
        <fullName evidence="1">Uncharacterized protein</fullName>
    </submittedName>
</protein>
<reference evidence="1" key="1">
    <citation type="journal article" date="2020" name="Nature">
        <title>Giant virus diversity and host interactions through global metagenomics.</title>
        <authorList>
            <person name="Schulz F."/>
            <person name="Roux S."/>
            <person name="Paez-Espino D."/>
            <person name="Jungbluth S."/>
            <person name="Walsh D.A."/>
            <person name="Denef V.J."/>
            <person name="McMahon K.D."/>
            <person name="Konstantinidis K.T."/>
            <person name="Eloe-Fadrosh E.A."/>
            <person name="Kyrpides N.C."/>
            <person name="Woyke T."/>
        </authorList>
    </citation>
    <scope>NUCLEOTIDE SEQUENCE</scope>
    <source>
        <strain evidence="1">GVMAG-S-1062768-28</strain>
    </source>
</reference>
<proteinExistence type="predicted"/>